<protein>
    <submittedName>
        <fullName evidence="4">Pentatricopeptide repeat-containing protein</fullName>
    </submittedName>
</protein>
<evidence type="ECO:0000259" key="3">
    <source>
        <dbReference type="Pfam" id="PF14432"/>
    </source>
</evidence>
<dbReference type="Gene3D" id="1.25.40.10">
    <property type="entry name" value="Tetratricopeptide repeat domain"/>
    <property type="match status" value="6"/>
</dbReference>
<accession>A0ABR2LFF0</accession>
<feature type="repeat" description="PPR" evidence="2">
    <location>
        <begin position="375"/>
        <end position="409"/>
    </location>
</feature>
<dbReference type="InterPro" id="IPR002885">
    <property type="entry name" value="PPR_rpt"/>
</dbReference>
<organism evidence="4 5">
    <name type="scientific">Platanthera guangdongensis</name>
    <dbReference type="NCBI Taxonomy" id="2320717"/>
    <lineage>
        <taxon>Eukaryota</taxon>
        <taxon>Viridiplantae</taxon>
        <taxon>Streptophyta</taxon>
        <taxon>Embryophyta</taxon>
        <taxon>Tracheophyta</taxon>
        <taxon>Spermatophyta</taxon>
        <taxon>Magnoliopsida</taxon>
        <taxon>Liliopsida</taxon>
        <taxon>Asparagales</taxon>
        <taxon>Orchidaceae</taxon>
        <taxon>Orchidoideae</taxon>
        <taxon>Orchideae</taxon>
        <taxon>Orchidinae</taxon>
        <taxon>Platanthera</taxon>
    </lineage>
</organism>
<evidence type="ECO:0000313" key="5">
    <source>
        <dbReference type="Proteomes" id="UP001412067"/>
    </source>
</evidence>
<dbReference type="InterPro" id="IPR046848">
    <property type="entry name" value="E_motif"/>
</dbReference>
<comment type="caution">
    <text evidence="4">The sequence shown here is derived from an EMBL/GenBank/DDBJ whole genome shotgun (WGS) entry which is preliminary data.</text>
</comment>
<dbReference type="InterPro" id="IPR011990">
    <property type="entry name" value="TPR-like_helical_dom_sf"/>
</dbReference>
<dbReference type="Pfam" id="PF20431">
    <property type="entry name" value="E_motif"/>
    <property type="match status" value="1"/>
</dbReference>
<feature type="repeat" description="PPR" evidence="2">
    <location>
        <begin position="313"/>
        <end position="347"/>
    </location>
</feature>
<reference evidence="4 5" key="1">
    <citation type="journal article" date="2022" name="Nat. Plants">
        <title>Genomes of leafy and leafless Platanthera orchids illuminate the evolution of mycoheterotrophy.</title>
        <authorList>
            <person name="Li M.H."/>
            <person name="Liu K.W."/>
            <person name="Li Z."/>
            <person name="Lu H.C."/>
            <person name="Ye Q.L."/>
            <person name="Zhang D."/>
            <person name="Wang J.Y."/>
            <person name="Li Y.F."/>
            <person name="Zhong Z.M."/>
            <person name="Liu X."/>
            <person name="Yu X."/>
            <person name="Liu D.K."/>
            <person name="Tu X.D."/>
            <person name="Liu B."/>
            <person name="Hao Y."/>
            <person name="Liao X.Y."/>
            <person name="Jiang Y.T."/>
            <person name="Sun W.H."/>
            <person name="Chen J."/>
            <person name="Chen Y.Q."/>
            <person name="Ai Y."/>
            <person name="Zhai J.W."/>
            <person name="Wu S.S."/>
            <person name="Zhou Z."/>
            <person name="Hsiao Y.Y."/>
            <person name="Wu W.L."/>
            <person name="Chen Y.Y."/>
            <person name="Lin Y.F."/>
            <person name="Hsu J.L."/>
            <person name="Li C.Y."/>
            <person name="Wang Z.W."/>
            <person name="Zhao X."/>
            <person name="Zhong W.Y."/>
            <person name="Ma X.K."/>
            <person name="Ma L."/>
            <person name="Huang J."/>
            <person name="Chen G.Z."/>
            <person name="Huang M.Z."/>
            <person name="Huang L."/>
            <person name="Peng D.H."/>
            <person name="Luo Y.B."/>
            <person name="Zou S.Q."/>
            <person name="Chen S.P."/>
            <person name="Lan S."/>
            <person name="Tsai W.C."/>
            <person name="Van de Peer Y."/>
            <person name="Liu Z.J."/>
        </authorList>
    </citation>
    <scope>NUCLEOTIDE SEQUENCE [LARGE SCALE GENOMIC DNA]</scope>
    <source>
        <strain evidence="4">Lor288</strain>
    </source>
</reference>
<keyword evidence="1" id="KW-0677">Repeat</keyword>
<gene>
    <name evidence="4" type="primary">PCMP-H69</name>
    <name evidence="4" type="ORF">KSP40_PGU019544</name>
</gene>
<dbReference type="InterPro" id="IPR046960">
    <property type="entry name" value="PPR_At4g14850-like_plant"/>
</dbReference>
<dbReference type="Pfam" id="PF13041">
    <property type="entry name" value="PPR_2"/>
    <property type="match status" value="2"/>
</dbReference>
<evidence type="ECO:0000256" key="2">
    <source>
        <dbReference type="PROSITE-ProRule" id="PRU00708"/>
    </source>
</evidence>
<dbReference type="PANTHER" id="PTHR47926">
    <property type="entry name" value="PENTATRICOPEPTIDE REPEAT-CONTAINING PROTEIN"/>
    <property type="match status" value="1"/>
</dbReference>
<evidence type="ECO:0000256" key="1">
    <source>
        <dbReference type="ARBA" id="ARBA00022737"/>
    </source>
</evidence>
<feature type="repeat" description="PPR" evidence="2">
    <location>
        <begin position="476"/>
        <end position="510"/>
    </location>
</feature>
<dbReference type="Pfam" id="PF14432">
    <property type="entry name" value="DYW_deaminase"/>
    <property type="match status" value="1"/>
</dbReference>
<evidence type="ECO:0000313" key="4">
    <source>
        <dbReference type="EMBL" id="KAK8939548.1"/>
    </source>
</evidence>
<dbReference type="Proteomes" id="UP001412067">
    <property type="component" value="Unassembled WGS sequence"/>
</dbReference>
<dbReference type="NCBIfam" id="TIGR00756">
    <property type="entry name" value="PPR"/>
    <property type="match status" value="7"/>
</dbReference>
<dbReference type="EMBL" id="JBBWWR010000020">
    <property type="protein sequence ID" value="KAK8939548.1"/>
    <property type="molecule type" value="Genomic_DNA"/>
</dbReference>
<dbReference type="SUPFAM" id="SSF48452">
    <property type="entry name" value="TPR-like"/>
    <property type="match status" value="2"/>
</dbReference>
<dbReference type="InterPro" id="IPR032867">
    <property type="entry name" value="DYW_dom"/>
</dbReference>
<dbReference type="Pfam" id="PF01535">
    <property type="entry name" value="PPR"/>
    <property type="match status" value="11"/>
</dbReference>
<dbReference type="PROSITE" id="PS51375">
    <property type="entry name" value="PPR"/>
    <property type="match status" value="6"/>
</dbReference>
<keyword evidence="5" id="KW-1185">Reference proteome</keyword>
<feature type="repeat" description="PPR" evidence="2">
    <location>
        <begin position="220"/>
        <end position="254"/>
    </location>
</feature>
<feature type="repeat" description="PPR" evidence="2">
    <location>
        <begin position="282"/>
        <end position="312"/>
    </location>
</feature>
<name>A0ABR2LFF0_9ASPA</name>
<proteinExistence type="predicted"/>
<feature type="repeat" description="PPR" evidence="2">
    <location>
        <begin position="158"/>
        <end position="192"/>
    </location>
</feature>
<feature type="domain" description="DYW" evidence="3">
    <location>
        <begin position="692"/>
        <end position="784"/>
    </location>
</feature>
<dbReference type="PANTHER" id="PTHR47926:SF373">
    <property type="entry name" value="TETRATRICOPEPTIDE-LIKE HELICAL DOMAIN SUPERFAMILY, DYW DOMAIN-CONTAINING PROTEIN"/>
    <property type="match status" value="1"/>
</dbReference>
<sequence length="784" mass="87907">MTIYRSNSHQQSHNTLMRNSSWVHSYLKRTLPWSFRTNSRGSGLYHSSGSNKNAYSDTLHPELLVLHGLLACREVLRGRERMRLLPARLSPPSTDAIAAANSRIARHGRLGQIDSARKIFDEMPERTVVSWNSLIAAYFTKGQIHNARILFERIPQRNTASYNVLISGYIKLGRLADAFAVFNSMPSRNVVSWTSILRGCILAGAINDADALFRRMPEKNVISWTVMLRGLIQDGRIDDARQIFNEMPEKDIVARTTMLSGYCQVGRISEARGIFDAMPRRNVIAWTAMISGYAQNQQLNLARKLFEVMPERNEVTWTAMLTGYTQAGLIEEADGLFKRMEEKPVIACNAMIIGFGQCGMVTEARDVFDRVLQKDDETWSSMVKVYEHNAFQLEALEVFCSMQSANVRPNYPSIISVLAACAGLAIIGHGKQVHAKMIRTHFDTDVFAVSALITVYVKCGELAKAKMIFDAFEGKDVGLWNSMITGYAQHGMGEEALKIFNEMCSVPLLPDDISYIGVLSACSYSGMVQEGREIFESMSLNSLVKPTAEHYACVVDMLGRAGHVDEALDLISNMTVEADAVVWGALLGACRIHKNLKIAEIAAKKLVKLESWNSGPYILLSNVYASRGRWEDVMKLRKAMTLRSVSKSPGCSWIEVDRIVHVFTGGDVIAHPEHENIVGMLRRFDCLLKESGYSPDVSYALHDVDEEEKAHHLRYHSERQALAFGILKVPGGLPIRIMKNLRVCGDCHIAIKLISKILGHEIILRDAYRFHHFKDGSCSCKDYW</sequence>